<comment type="caution">
    <text evidence="8">The sequence shown here is derived from an EMBL/GenBank/DDBJ whole genome shotgun (WGS) entry which is preliminary data.</text>
</comment>
<dbReference type="Pfam" id="PF04542">
    <property type="entry name" value="Sigma70_r2"/>
    <property type="match status" value="1"/>
</dbReference>
<dbReference type="Gene3D" id="1.10.1740.10">
    <property type="match status" value="1"/>
</dbReference>
<dbReference type="PANTHER" id="PTHR43133">
    <property type="entry name" value="RNA POLYMERASE ECF-TYPE SIGMA FACTO"/>
    <property type="match status" value="1"/>
</dbReference>
<feature type="region of interest" description="Disordered" evidence="5">
    <location>
        <begin position="185"/>
        <end position="204"/>
    </location>
</feature>
<dbReference type="InterPro" id="IPR013325">
    <property type="entry name" value="RNA_pol_sigma_r2"/>
</dbReference>
<reference evidence="8 9" key="1">
    <citation type="submission" date="2019-03" db="EMBL/GenBank/DDBJ databases">
        <title>Genomic Encyclopedia of Archaeal and Bacterial Type Strains, Phase II (KMG-II): from individual species to whole genera.</title>
        <authorList>
            <person name="Goeker M."/>
        </authorList>
    </citation>
    <scope>NUCLEOTIDE SEQUENCE [LARGE SCALE GENOMIC DNA]</scope>
    <source>
        <strain evidence="8 9">DSM 24782</strain>
    </source>
</reference>
<feature type="domain" description="RNA polymerase sigma-70 region 2" evidence="6">
    <location>
        <begin position="26"/>
        <end position="94"/>
    </location>
</feature>
<dbReference type="GO" id="GO:0003677">
    <property type="term" value="F:DNA binding"/>
    <property type="evidence" value="ECO:0007669"/>
    <property type="project" value="InterPro"/>
</dbReference>
<dbReference type="SUPFAM" id="SSF88946">
    <property type="entry name" value="Sigma2 domain of RNA polymerase sigma factors"/>
    <property type="match status" value="1"/>
</dbReference>
<evidence type="ECO:0000256" key="5">
    <source>
        <dbReference type="SAM" id="MobiDB-lite"/>
    </source>
</evidence>
<proteinExistence type="inferred from homology"/>
<evidence type="ECO:0000256" key="1">
    <source>
        <dbReference type="ARBA" id="ARBA00010641"/>
    </source>
</evidence>
<dbReference type="InterPro" id="IPR013249">
    <property type="entry name" value="RNA_pol_sigma70_r4_t2"/>
</dbReference>
<keyword evidence="2" id="KW-0805">Transcription regulation</keyword>
<feature type="domain" description="RNA polymerase sigma factor 70 region 4 type 2" evidence="7">
    <location>
        <begin position="122"/>
        <end position="174"/>
    </location>
</feature>
<dbReference type="AlphaFoldDB" id="A0A4V3EB66"/>
<evidence type="ECO:0000256" key="3">
    <source>
        <dbReference type="ARBA" id="ARBA00023082"/>
    </source>
</evidence>
<evidence type="ECO:0000256" key="2">
    <source>
        <dbReference type="ARBA" id="ARBA00023015"/>
    </source>
</evidence>
<dbReference type="GO" id="GO:0006352">
    <property type="term" value="P:DNA-templated transcription initiation"/>
    <property type="evidence" value="ECO:0007669"/>
    <property type="project" value="InterPro"/>
</dbReference>
<dbReference type="NCBIfam" id="TIGR02937">
    <property type="entry name" value="sigma70-ECF"/>
    <property type="match status" value="1"/>
</dbReference>
<keyword evidence="4" id="KW-0804">Transcription</keyword>
<evidence type="ECO:0000256" key="4">
    <source>
        <dbReference type="ARBA" id="ARBA00023163"/>
    </source>
</evidence>
<keyword evidence="3" id="KW-0731">Sigma factor</keyword>
<sequence length="204" mass="22160">MMTTITDETALWSRARSGDGRAFAALFDAHRDRAFRHALRLVASAHDAEDVVAAAFLELWRKRDGVPIVDGSVLPWLLVTITNLARNSGRGLRRYRAAIDRLPRSHDRADPAETAEERIAREQLLGAVRALGEPDAALLLLTAIEGFTPTEAAAAVGISPGAARVRLHRSRKRLRGRLGTPLDLLDPIDPADAADPTLQEGAAR</sequence>
<accession>A0A4V3EB66</accession>
<organism evidence="8 9">
    <name type="scientific">Amnibacterium kyonggiense</name>
    <dbReference type="NCBI Taxonomy" id="595671"/>
    <lineage>
        <taxon>Bacteria</taxon>
        <taxon>Bacillati</taxon>
        <taxon>Actinomycetota</taxon>
        <taxon>Actinomycetes</taxon>
        <taxon>Micrococcales</taxon>
        <taxon>Microbacteriaceae</taxon>
        <taxon>Amnibacterium</taxon>
    </lineage>
</organism>
<name>A0A4V3EB66_9MICO</name>
<dbReference type="InterPro" id="IPR036388">
    <property type="entry name" value="WH-like_DNA-bd_sf"/>
</dbReference>
<dbReference type="Proteomes" id="UP000295344">
    <property type="component" value="Unassembled WGS sequence"/>
</dbReference>
<gene>
    <name evidence="8" type="ORF">CLV52_1090</name>
</gene>
<dbReference type="OrthoDB" id="3747638at2"/>
<dbReference type="Gene3D" id="1.10.10.10">
    <property type="entry name" value="Winged helix-like DNA-binding domain superfamily/Winged helix DNA-binding domain"/>
    <property type="match status" value="1"/>
</dbReference>
<evidence type="ECO:0000259" key="7">
    <source>
        <dbReference type="Pfam" id="PF08281"/>
    </source>
</evidence>
<dbReference type="EMBL" id="SOAM01000001">
    <property type="protein sequence ID" value="TDS80524.1"/>
    <property type="molecule type" value="Genomic_DNA"/>
</dbReference>
<dbReference type="InterPro" id="IPR039425">
    <property type="entry name" value="RNA_pol_sigma-70-like"/>
</dbReference>
<dbReference type="InterPro" id="IPR014284">
    <property type="entry name" value="RNA_pol_sigma-70_dom"/>
</dbReference>
<feature type="compositionally biased region" description="Low complexity" evidence="5">
    <location>
        <begin position="185"/>
        <end position="196"/>
    </location>
</feature>
<dbReference type="PANTHER" id="PTHR43133:SF25">
    <property type="entry name" value="RNA POLYMERASE SIGMA FACTOR RFAY-RELATED"/>
    <property type="match status" value="1"/>
</dbReference>
<dbReference type="Pfam" id="PF08281">
    <property type="entry name" value="Sigma70_r4_2"/>
    <property type="match status" value="1"/>
</dbReference>
<dbReference type="InterPro" id="IPR013324">
    <property type="entry name" value="RNA_pol_sigma_r3/r4-like"/>
</dbReference>
<comment type="similarity">
    <text evidence="1">Belongs to the sigma-70 factor family. ECF subfamily.</text>
</comment>
<dbReference type="InterPro" id="IPR007627">
    <property type="entry name" value="RNA_pol_sigma70_r2"/>
</dbReference>
<dbReference type="SUPFAM" id="SSF88659">
    <property type="entry name" value="Sigma3 and sigma4 domains of RNA polymerase sigma factors"/>
    <property type="match status" value="1"/>
</dbReference>
<evidence type="ECO:0000313" key="9">
    <source>
        <dbReference type="Proteomes" id="UP000295344"/>
    </source>
</evidence>
<protein>
    <submittedName>
        <fullName evidence="8">RNA polymerase sigma-70 factor (ECF subfamily)</fullName>
    </submittedName>
</protein>
<keyword evidence="9" id="KW-1185">Reference proteome</keyword>
<evidence type="ECO:0000313" key="8">
    <source>
        <dbReference type="EMBL" id="TDS80524.1"/>
    </source>
</evidence>
<dbReference type="GO" id="GO:0016987">
    <property type="term" value="F:sigma factor activity"/>
    <property type="evidence" value="ECO:0007669"/>
    <property type="project" value="UniProtKB-KW"/>
</dbReference>
<evidence type="ECO:0000259" key="6">
    <source>
        <dbReference type="Pfam" id="PF04542"/>
    </source>
</evidence>